<feature type="domain" description="Secretion system C-terminal sorting" evidence="2">
    <location>
        <begin position="90"/>
        <end position="151"/>
    </location>
</feature>
<evidence type="ECO:0000313" key="4">
    <source>
        <dbReference type="Proteomes" id="UP000295479"/>
    </source>
</evidence>
<comment type="caution">
    <text evidence="3">The sequence shown here is derived from an EMBL/GenBank/DDBJ whole genome shotgun (WGS) entry which is preliminary data.</text>
</comment>
<dbReference type="OrthoDB" id="8737820at2"/>
<dbReference type="Pfam" id="PF18962">
    <property type="entry name" value="Por_Secre_tail"/>
    <property type="match status" value="1"/>
</dbReference>
<organism evidence="3 4">
    <name type="scientific">Flavobacterium cellulosilyticum</name>
    <dbReference type="NCBI Taxonomy" id="2541731"/>
    <lineage>
        <taxon>Bacteria</taxon>
        <taxon>Pseudomonadati</taxon>
        <taxon>Bacteroidota</taxon>
        <taxon>Flavobacteriia</taxon>
        <taxon>Flavobacteriales</taxon>
        <taxon>Flavobacteriaceae</taxon>
        <taxon>Flavobacterium</taxon>
    </lineage>
</organism>
<evidence type="ECO:0000256" key="1">
    <source>
        <dbReference type="ARBA" id="ARBA00022729"/>
    </source>
</evidence>
<dbReference type="AlphaFoldDB" id="A0A4R5C8U9"/>
<keyword evidence="1" id="KW-0732">Signal</keyword>
<gene>
    <name evidence="3" type="ORF">E0F76_19155</name>
</gene>
<dbReference type="EMBL" id="SMFK01000031">
    <property type="protein sequence ID" value="TDD93422.1"/>
    <property type="molecule type" value="Genomic_DNA"/>
</dbReference>
<sequence>MATSKTDFFRLTTGSEDIDSGTGSYSFLTEDIKGAIRLKAFDVGAEEFNSGGLRVPYTSADVGVKVGFYGNTILGISQKKFENPNLLLCPNPVTRDYLNINYNTILVQVKIVGMQGRILIIETFDNSSGKINVSNLSTGIYVLIIQGLSKQFIR</sequence>
<dbReference type="NCBIfam" id="TIGR04183">
    <property type="entry name" value="Por_Secre_tail"/>
    <property type="match status" value="1"/>
</dbReference>
<evidence type="ECO:0000313" key="3">
    <source>
        <dbReference type="EMBL" id="TDD93422.1"/>
    </source>
</evidence>
<dbReference type="InterPro" id="IPR026444">
    <property type="entry name" value="Secre_tail"/>
</dbReference>
<evidence type="ECO:0000259" key="2">
    <source>
        <dbReference type="Pfam" id="PF18962"/>
    </source>
</evidence>
<name>A0A4R5C8U9_9FLAO</name>
<accession>A0A4R5C8U9</accession>
<keyword evidence="4" id="KW-1185">Reference proteome</keyword>
<protein>
    <submittedName>
        <fullName evidence="3">T9SS type A sorting domain-containing protein</fullName>
    </submittedName>
</protein>
<dbReference type="Proteomes" id="UP000295479">
    <property type="component" value="Unassembled WGS sequence"/>
</dbReference>
<reference evidence="3 4" key="1">
    <citation type="submission" date="2019-03" db="EMBL/GenBank/DDBJ databases">
        <title>Flavobacterium AR-3-4 sp. nov. isolated from arctic soil.</title>
        <authorList>
            <person name="Chaudhary D.K."/>
        </authorList>
    </citation>
    <scope>NUCLEOTIDE SEQUENCE [LARGE SCALE GENOMIC DNA]</scope>
    <source>
        <strain evidence="3 4">AR-3-4</strain>
    </source>
</reference>
<proteinExistence type="predicted"/>